<evidence type="ECO:0000256" key="1">
    <source>
        <dbReference type="SAM" id="Phobius"/>
    </source>
</evidence>
<dbReference type="Proteomes" id="UP000176923">
    <property type="component" value="Unassembled WGS sequence"/>
</dbReference>
<keyword evidence="1" id="KW-0472">Membrane</keyword>
<name>A0A1F5ZTC2_9BACT</name>
<organism evidence="2 3">
    <name type="scientific">Candidatus Gottesmanbacteria bacterium RIFCSPHIGHO2_02_FULL_39_11</name>
    <dbReference type="NCBI Taxonomy" id="1798382"/>
    <lineage>
        <taxon>Bacteria</taxon>
        <taxon>Candidatus Gottesmaniibacteriota</taxon>
    </lineage>
</organism>
<feature type="transmembrane region" description="Helical" evidence="1">
    <location>
        <begin position="142"/>
        <end position="159"/>
    </location>
</feature>
<feature type="transmembrane region" description="Helical" evidence="1">
    <location>
        <begin position="101"/>
        <end position="121"/>
    </location>
</feature>
<evidence type="ECO:0000313" key="2">
    <source>
        <dbReference type="EMBL" id="OGG15574.1"/>
    </source>
</evidence>
<comment type="caution">
    <text evidence="2">The sequence shown here is derived from an EMBL/GenBank/DDBJ whole genome shotgun (WGS) entry which is preliminary data.</text>
</comment>
<keyword evidence="1" id="KW-0812">Transmembrane</keyword>
<evidence type="ECO:0000313" key="3">
    <source>
        <dbReference type="Proteomes" id="UP000176923"/>
    </source>
</evidence>
<proteinExistence type="predicted"/>
<feature type="transmembrane region" description="Helical" evidence="1">
    <location>
        <begin position="74"/>
        <end position="95"/>
    </location>
</feature>
<feature type="transmembrane region" description="Helical" evidence="1">
    <location>
        <begin position="49"/>
        <end position="67"/>
    </location>
</feature>
<feature type="transmembrane region" description="Helical" evidence="1">
    <location>
        <begin position="26"/>
        <end position="43"/>
    </location>
</feature>
<accession>A0A1F5ZTC2</accession>
<dbReference type="EMBL" id="MFJL01000022">
    <property type="protein sequence ID" value="OGG15574.1"/>
    <property type="molecule type" value="Genomic_DNA"/>
</dbReference>
<feature type="transmembrane region" description="Helical" evidence="1">
    <location>
        <begin position="197"/>
        <end position="218"/>
    </location>
</feature>
<feature type="transmembrane region" description="Helical" evidence="1">
    <location>
        <begin position="256"/>
        <end position="273"/>
    </location>
</feature>
<gene>
    <name evidence="2" type="ORF">A3D77_02660</name>
</gene>
<dbReference type="AlphaFoldDB" id="A0A1F5ZTC2"/>
<keyword evidence="1" id="KW-1133">Transmembrane helix</keyword>
<sequence length="274" mass="31723">MPKFLKKLGVHKLRFQLFQLDKRERFAIVVLILTVGIFLSQLILSDIRFYLVIVLCIMSYGLTRWALREDIKKIEWITLFILPVFFTGFVSFFYFLLPERMISRIFTSVAFAVGMYAILLVENIYNVASQRSIQLLRAAHSVGFLLSLIVLYLCATVIYSLRLPFFANFIIFFSISFILSLQFLWSTRLESFISKKIILYAFITGVGVGELALVLSIWPIQAASFSLLISSGFYGLVGVSQLYLLERLFKPNIREYIIVFLFVFILCYFTTSWG</sequence>
<feature type="transmembrane region" description="Helical" evidence="1">
    <location>
        <begin position="224"/>
        <end position="244"/>
    </location>
</feature>
<protein>
    <submittedName>
        <fullName evidence="2">Uncharacterized protein</fullName>
    </submittedName>
</protein>
<feature type="transmembrane region" description="Helical" evidence="1">
    <location>
        <begin position="165"/>
        <end position="185"/>
    </location>
</feature>
<dbReference type="STRING" id="1798382.A3D77_02660"/>
<reference evidence="2 3" key="1">
    <citation type="journal article" date="2016" name="Nat. Commun.">
        <title>Thousands of microbial genomes shed light on interconnected biogeochemical processes in an aquifer system.</title>
        <authorList>
            <person name="Anantharaman K."/>
            <person name="Brown C.T."/>
            <person name="Hug L.A."/>
            <person name="Sharon I."/>
            <person name="Castelle C.J."/>
            <person name="Probst A.J."/>
            <person name="Thomas B.C."/>
            <person name="Singh A."/>
            <person name="Wilkins M.J."/>
            <person name="Karaoz U."/>
            <person name="Brodie E.L."/>
            <person name="Williams K.H."/>
            <person name="Hubbard S.S."/>
            <person name="Banfield J.F."/>
        </authorList>
    </citation>
    <scope>NUCLEOTIDE SEQUENCE [LARGE SCALE GENOMIC DNA]</scope>
</reference>